<dbReference type="Proteomes" id="UP001583193">
    <property type="component" value="Unassembled WGS sequence"/>
</dbReference>
<evidence type="ECO:0000313" key="5">
    <source>
        <dbReference type="EMBL" id="KAL1871807.1"/>
    </source>
</evidence>
<keyword evidence="6" id="KW-1185">Reference proteome</keyword>
<name>A0ABR3X803_9EURO</name>
<proteinExistence type="inferred from homology"/>
<sequence>MSGPQQNIKEALTTGNFNELSWYEPELETVTEPARTLLEKYSGIPADQIKEHVKKLTFDGAPSENLYGSDLRMDFMELGYELFLDKDKLKSRFIASDIFDSDSALLKELSGKVDIIHAGSFFHLFDWDQQVQVAKRAVSILRLKPGSLIVGRQIGHVEAKEAPRRSGGGLRYQHNPESWQKMWNQVGNETGSKWNVEAYAEPLLNGMRHGQDEGTIRLRFAVRRL</sequence>
<dbReference type="InterPro" id="IPR051654">
    <property type="entry name" value="Meroterpenoid_MTases"/>
</dbReference>
<evidence type="ECO:0000256" key="4">
    <source>
        <dbReference type="ARBA" id="ARBA00038314"/>
    </source>
</evidence>
<evidence type="ECO:0000256" key="1">
    <source>
        <dbReference type="ARBA" id="ARBA00005179"/>
    </source>
</evidence>
<dbReference type="PANTHER" id="PTHR35897">
    <property type="entry name" value="METHYLTRANSFERASE AUSD"/>
    <property type="match status" value="1"/>
</dbReference>
<organism evidence="5 6">
    <name type="scientific">Paecilomyces lecythidis</name>
    <dbReference type="NCBI Taxonomy" id="3004212"/>
    <lineage>
        <taxon>Eukaryota</taxon>
        <taxon>Fungi</taxon>
        <taxon>Dikarya</taxon>
        <taxon>Ascomycota</taxon>
        <taxon>Pezizomycotina</taxon>
        <taxon>Eurotiomycetes</taxon>
        <taxon>Eurotiomycetidae</taxon>
        <taxon>Eurotiales</taxon>
        <taxon>Thermoascaceae</taxon>
        <taxon>Paecilomyces</taxon>
    </lineage>
</organism>
<keyword evidence="3" id="KW-0949">S-adenosyl-L-methionine</keyword>
<gene>
    <name evidence="5" type="ORF">Plec18167_006957</name>
</gene>
<accession>A0ABR3X803</accession>
<dbReference type="SUPFAM" id="SSF53335">
    <property type="entry name" value="S-adenosyl-L-methionine-dependent methyltransferases"/>
    <property type="match status" value="1"/>
</dbReference>
<comment type="similarity">
    <text evidence="4">Belongs to the class I-like SAM-binding methyltransferase superfamily.</text>
</comment>
<comment type="pathway">
    <text evidence="1">Secondary metabolite biosynthesis.</text>
</comment>
<evidence type="ECO:0008006" key="7">
    <source>
        <dbReference type="Google" id="ProtNLM"/>
    </source>
</evidence>
<keyword evidence="2" id="KW-0808">Transferase</keyword>
<dbReference type="InterPro" id="IPR029063">
    <property type="entry name" value="SAM-dependent_MTases_sf"/>
</dbReference>
<dbReference type="EMBL" id="JAVDPF010000026">
    <property type="protein sequence ID" value="KAL1871807.1"/>
    <property type="molecule type" value="Genomic_DNA"/>
</dbReference>
<dbReference type="PANTHER" id="PTHR35897:SF1">
    <property type="entry name" value="METHYLTRANSFERASE AUSD"/>
    <property type="match status" value="1"/>
</dbReference>
<evidence type="ECO:0000313" key="6">
    <source>
        <dbReference type="Proteomes" id="UP001583193"/>
    </source>
</evidence>
<protein>
    <recommendedName>
        <fullName evidence="7">Methyltransferase domain-containing protein</fullName>
    </recommendedName>
</protein>
<reference evidence="5 6" key="1">
    <citation type="journal article" date="2024" name="IMA Fungus">
        <title>IMA Genome - F19 : A genome assembly and annotation guide to empower mycologists, including annotated draft genome sequences of Ceratocystis pirilliformis, Diaporthe australafricana, Fusarium ophioides, Paecilomyces lecythidis, and Sporothrix stenoceras.</title>
        <authorList>
            <person name="Aylward J."/>
            <person name="Wilson A.M."/>
            <person name="Visagie C.M."/>
            <person name="Spraker J."/>
            <person name="Barnes I."/>
            <person name="Buitendag C."/>
            <person name="Ceriani C."/>
            <person name="Del Mar Angel L."/>
            <person name="du Plessis D."/>
            <person name="Fuchs T."/>
            <person name="Gasser K."/>
            <person name="Kramer D."/>
            <person name="Li W."/>
            <person name="Munsamy K."/>
            <person name="Piso A."/>
            <person name="Price J.L."/>
            <person name="Sonnekus B."/>
            <person name="Thomas C."/>
            <person name="van der Nest A."/>
            <person name="van Dijk A."/>
            <person name="van Heerden A."/>
            <person name="van Vuuren N."/>
            <person name="Yilmaz N."/>
            <person name="Duong T.A."/>
            <person name="van der Merwe N.A."/>
            <person name="Wingfield M.J."/>
            <person name="Wingfield B.D."/>
        </authorList>
    </citation>
    <scope>NUCLEOTIDE SEQUENCE [LARGE SCALE GENOMIC DNA]</scope>
    <source>
        <strain evidence="5 6">CMW 18167</strain>
    </source>
</reference>
<comment type="caution">
    <text evidence="5">The sequence shown here is derived from an EMBL/GenBank/DDBJ whole genome shotgun (WGS) entry which is preliminary data.</text>
</comment>
<evidence type="ECO:0000256" key="2">
    <source>
        <dbReference type="ARBA" id="ARBA00022679"/>
    </source>
</evidence>
<evidence type="ECO:0000256" key="3">
    <source>
        <dbReference type="ARBA" id="ARBA00022691"/>
    </source>
</evidence>